<evidence type="ECO:0000313" key="10">
    <source>
        <dbReference type="EMBL" id="SMF69493.1"/>
    </source>
</evidence>
<dbReference type="STRING" id="1513793.SAMN06296036_12517"/>
<keyword evidence="10" id="KW-0282">Flagellum</keyword>
<evidence type="ECO:0000256" key="1">
    <source>
        <dbReference type="ARBA" id="ARBA00003041"/>
    </source>
</evidence>
<organism evidence="10 11">
    <name type="scientific">Pseudobacteriovorax antillogorgiicola</name>
    <dbReference type="NCBI Taxonomy" id="1513793"/>
    <lineage>
        <taxon>Bacteria</taxon>
        <taxon>Pseudomonadati</taxon>
        <taxon>Bdellovibrionota</taxon>
        <taxon>Oligoflexia</taxon>
        <taxon>Oligoflexales</taxon>
        <taxon>Pseudobacteriovoracaceae</taxon>
        <taxon>Pseudobacteriovorax</taxon>
    </lineage>
</organism>
<name>A0A1Y6CPX1_9BACT</name>
<dbReference type="Pfam" id="PF02108">
    <property type="entry name" value="FliH"/>
    <property type="match status" value="1"/>
</dbReference>
<keyword evidence="10" id="KW-0969">Cilium</keyword>
<evidence type="ECO:0000313" key="11">
    <source>
        <dbReference type="Proteomes" id="UP000192907"/>
    </source>
</evidence>
<dbReference type="OrthoDB" id="10005935at2"/>
<dbReference type="AlphaFoldDB" id="A0A1Y6CPX1"/>
<evidence type="ECO:0000256" key="2">
    <source>
        <dbReference type="ARBA" id="ARBA00006602"/>
    </source>
</evidence>
<feature type="region of interest" description="Disordered" evidence="8">
    <location>
        <begin position="156"/>
        <end position="177"/>
    </location>
</feature>
<evidence type="ECO:0000259" key="9">
    <source>
        <dbReference type="Pfam" id="PF02108"/>
    </source>
</evidence>
<dbReference type="Proteomes" id="UP000192907">
    <property type="component" value="Unassembled WGS sequence"/>
</dbReference>
<comment type="function">
    <text evidence="1">Needed for flagellar regrowth and assembly.</text>
</comment>
<evidence type="ECO:0000256" key="3">
    <source>
        <dbReference type="ARBA" id="ARBA00016507"/>
    </source>
</evidence>
<keyword evidence="10" id="KW-0966">Cell projection</keyword>
<dbReference type="RefSeq" id="WP_132323993.1">
    <property type="nucleotide sequence ID" value="NZ_FWZT01000025.1"/>
</dbReference>
<reference evidence="11" key="1">
    <citation type="submission" date="2017-04" db="EMBL/GenBank/DDBJ databases">
        <authorList>
            <person name="Varghese N."/>
            <person name="Submissions S."/>
        </authorList>
    </citation>
    <scope>NUCLEOTIDE SEQUENCE [LARGE SCALE GENOMIC DNA]</scope>
    <source>
        <strain evidence="11">RKEM611</strain>
    </source>
</reference>
<evidence type="ECO:0000256" key="7">
    <source>
        <dbReference type="ARBA" id="ARBA00023225"/>
    </source>
</evidence>
<keyword evidence="6" id="KW-0653">Protein transport</keyword>
<evidence type="ECO:0000256" key="4">
    <source>
        <dbReference type="ARBA" id="ARBA00022448"/>
    </source>
</evidence>
<dbReference type="GO" id="GO:0015031">
    <property type="term" value="P:protein transport"/>
    <property type="evidence" value="ECO:0007669"/>
    <property type="project" value="UniProtKB-KW"/>
</dbReference>
<dbReference type="PANTHER" id="PTHR34982:SF1">
    <property type="entry name" value="FLAGELLAR ASSEMBLY PROTEIN FLIH"/>
    <property type="match status" value="1"/>
</dbReference>
<dbReference type="EMBL" id="FWZT01000025">
    <property type="protein sequence ID" value="SMF69493.1"/>
    <property type="molecule type" value="Genomic_DNA"/>
</dbReference>
<comment type="similarity">
    <text evidence="2">Belongs to the FliH family.</text>
</comment>
<evidence type="ECO:0000256" key="5">
    <source>
        <dbReference type="ARBA" id="ARBA00022795"/>
    </source>
</evidence>
<accession>A0A1Y6CPX1</accession>
<keyword evidence="11" id="KW-1185">Reference proteome</keyword>
<dbReference type="InterPro" id="IPR051472">
    <property type="entry name" value="T3SS_Stator/FliH"/>
</dbReference>
<evidence type="ECO:0000256" key="6">
    <source>
        <dbReference type="ARBA" id="ARBA00022927"/>
    </source>
</evidence>
<dbReference type="GO" id="GO:0005829">
    <property type="term" value="C:cytosol"/>
    <property type="evidence" value="ECO:0007669"/>
    <property type="project" value="TreeGrafter"/>
</dbReference>
<proteinExistence type="inferred from homology"/>
<sequence>MEESHVRLRKGRFIKKDDPICEALSITNFNLMEICETHITYADNVDANIIHTKLHLDEDLDVGVKVPREIESIFEPAEYRPVIKPLDFTQEWIKQRKRMHSRSARLDEEDEIDLEMENIARKLRKKFSKQLKKQEAASEEQEVKKIGDELSFEETIDENPVVKGDSSPRKKAGLSLPNMKKKMAEEGLPPLNPDETFAGVPTSASQQISDDEPLAADPSSTSFKEVGEAINQIAPEIPAMPSLPRDPHISDEEGFVPMSPAVSSPPPMPQEDKEEAIEKAKSKGYEDGYKIGEEKAMIVIQEKVNQILDEFSKMIHEFEGMKSNILVSAQENFQTICQSMMESLLQREFQMNPKSFETIIERAIAEAVPDDEFKVLVSQDTYDRVKDDVSDSLKGRLKVDQGMKEGNFKIESKLSVVDGNISQIIEDLLDQADIELFDKHSDDKVG</sequence>
<protein>
    <recommendedName>
        <fullName evidence="3">Flagellar assembly protein FliH</fullName>
    </recommendedName>
</protein>
<gene>
    <name evidence="10" type="ORF">SAMN06296036_12517</name>
</gene>
<dbReference type="PANTHER" id="PTHR34982">
    <property type="entry name" value="YOP PROTEINS TRANSLOCATION PROTEIN L"/>
    <property type="match status" value="1"/>
</dbReference>
<keyword evidence="5" id="KW-1005">Bacterial flagellum biogenesis</keyword>
<keyword evidence="7" id="KW-1006">Bacterial flagellum protein export</keyword>
<dbReference type="InterPro" id="IPR018035">
    <property type="entry name" value="Flagellar_FliH/T3SS_HrpE"/>
</dbReference>
<evidence type="ECO:0000256" key="8">
    <source>
        <dbReference type="SAM" id="MobiDB-lite"/>
    </source>
</evidence>
<dbReference type="GO" id="GO:0044781">
    <property type="term" value="P:bacterial-type flagellum organization"/>
    <property type="evidence" value="ECO:0007669"/>
    <property type="project" value="UniProtKB-KW"/>
</dbReference>
<keyword evidence="4" id="KW-0813">Transport</keyword>
<feature type="domain" description="Flagellar assembly protein FliH/Type III secretion system HrpE" evidence="9">
    <location>
        <begin position="306"/>
        <end position="423"/>
    </location>
</feature>